<feature type="transmembrane region" description="Helical" evidence="1">
    <location>
        <begin position="118"/>
        <end position="141"/>
    </location>
</feature>
<keyword evidence="3" id="KW-1185">Reference proteome</keyword>
<accession>A0A140L8R0</accession>
<dbReference type="Proteomes" id="UP000070456">
    <property type="component" value="Unassembled WGS sequence"/>
</dbReference>
<dbReference type="Pfam" id="PF11188">
    <property type="entry name" value="DUF2975"/>
    <property type="match status" value="1"/>
</dbReference>
<dbReference type="RefSeq" id="WP_068555137.1">
    <property type="nucleotide sequence ID" value="NZ_LOEE01000020.1"/>
</dbReference>
<dbReference type="OrthoDB" id="1100174at2"/>
<feature type="transmembrane region" description="Helical" evidence="1">
    <location>
        <begin position="42"/>
        <end position="63"/>
    </location>
</feature>
<evidence type="ECO:0008006" key="4">
    <source>
        <dbReference type="Google" id="ProtNLM"/>
    </source>
</evidence>
<feature type="transmembrane region" description="Helical" evidence="1">
    <location>
        <begin position="93"/>
        <end position="112"/>
    </location>
</feature>
<evidence type="ECO:0000313" key="2">
    <source>
        <dbReference type="EMBL" id="KXG76935.1"/>
    </source>
</evidence>
<comment type="caution">
    <text evidence="2">The sequence shown here is derived from an EMBL/GenBank/DDBJ whole genome shotgun (WGS) entry which is preliminary data.</text>
</comment>
<dbReference type="STRING" id="520762.AN619_07510"/>
<evidence type="ECO:0000256" key="1">
    <source>
        <dbReference type="SAM" id="Phobius"/>
    </source>
</evidence>
<protein>
    <recommendedName>
        <fullName evidence="4">Membrane protein YoaS</fullName>
    </recommendedName>
</protein>
<keyword evidence="1" id="KW-0472">Membrane</keyword>
<keyword evidence="1" id="KW-0812">Transmembrane</keyword>
<gene>
    <name evidence="2" type="ORF">AN619_07510</name>
</gene>
<dbReference type="InterPro" id="IPR021354">
    <property type="entry name" value="DUF2975"/>
</dbReference>
<evidence type="ECO:0000313" key="3">
    <source>
        <dbReference type="Proteomes" id="UP000070456"/>
    </source>
</evidence>
<reference evidence="2 3" key="1">
    <citation type="submission" date="2015-12" db="EMBL/GenBank/DDBJ databases">
        <title>Draft genome sequence of the thermoanaerobe Thermotalea metallivorans, an isolate from the runoff channel of the Great Artesian Basin, Australia.</title>
        <authorList>
            <person name="Patel B.K."/>
        </authorList>
    </citation>
    <scope>NUCLEOTIDE SEQUENCE [LARGE SCALE GENOMIC DNA]</scope>
    <source>
        <strain evidence="2 3">B2-1</strain>
    </source>
</reference>
<feature type="transmembrane region" description="Helical" evidence="1">
    <location>
        <begin position="7"/>
        <end position="30"/>
    </location>
</feature>
<sequence length="159" mass="17383">MRSYSTMILRLAIFIAGAIVLAICSGAAWLAIKTDPTSEYYILSYVLLIGTCTAAIPCFVALYQSYKLLGYIDTDRAFSELSVKALKIIKRSALIEFFICTLGGLPFFYILAEKDDAPGLVFIGLAIAGVAFVIFVFASVLNRLLQDAIVMKSENDLTI</sequence>
<organism evidence="2 3">
    <name type="scientific">Thermotalea metallivorans</name>
    <dbReference type="NCBI Taxonomy" id="520762"/>
    <lineage>
        <taxon>Bacteria</taxon>
        <taxon>Bacillati</taxon>
        <taxon>Bacillota</taxon>
        <taxon>Clostridia</taxon>
        <taxon>Peptostreptococcales</taxon>
        <taxon>Thermotaleaceae</taxon>
        <taxon>Thermotalea</taxon>
    </lineage>
</organism>
<dbReference type="PATRIC" id="fig|520762.4.peg.843"/>
<proteinExistence type="predicted"/>
<dbReference type="AlphaFoldDB" id="A0A140L8R0"/>
<keyword evidence="1" id="KW-1133">Transmembrane helix</keyword>
<name>A0A140L8R0_9FIRM</name>
<dbReference type="EMBL" id="LOEE01000020">
    <property type="protein sequence ID" value="KXG76935.1"/>
    <property type="molecule type" value="Genomic_DNA"/>
</dbReference>